<evidence type="ECO:0000313" key="5">
    <source>
        <dbReference type="EMBL" id="SHH60986.1"/>
    </source>
</evidence>
<evidence type="ECO:0000313" key="7">
    <source>
        <dbReference type="Proteomes" id="UP000290037"/>
    </source>
</evidence>
<protein>
    <submittedName>
        <fullName evidence="4">Glycosyltransferase involved in cell wall biosynthesis</fullName>
    </submittedName>
    <submittedName>
        <fullName evidence="5">Glycosyltransferase involved in cell wall bisynthesis</fullName>
    </submittedName>
</protein>
<keyword evidence="2 5" id="KW-0808">Transferase</keyword>
<reference evidence="5" key="1">
    <citation type="submission" date="2016-11" db="EMBL/GenBank/DDBJ databases">
        <authorList>
            <person name="Jaros S."/>
            <person name="Januszkiewicz K."/>
            <person name="Wedrychowicz H."/>
        </authorList>
    </citation>
    <scope>NUCLEOTIDE SEQUENCE [LARGE SCALE GENOMIC DNA]</scope>
    <source>
        <strain evidence="5">DSM 19859</strain>
    </source>
</reference>
<dbReference type="CDD" id="cd00761">
    <property type="entry name" value="Glyco_tranf_GTA_type"/>
    <property type="match status" value="1"/>
</dbReference>
<dbReference type="Proteomes" id="UP000290037">
    <property type="component" value="Unassembled WGS sequence"/>
</dbReference>
<dbReference type="Pfam" id="PF00535">
    <property type="entry name" value="Glycos_transf_2"/>
    <property type="match status" value="1"/>
</dbReference>
<dbReference type="EMBL" id="FQXT01000001">
    <property type="protein sequence ID" value="SHH60986.1"/>
    <property type="molecule type" value="Genomic_DNA"/>
</dbReference>
<dbReference type="InterPro" id="IPR001173">
    <property type="entry name" value="Glyco_trans_2-like"/>
</dbReference>
<dbReference type="Gene3D" id="3.90.550.10">
    <property type="entry name" value="Spore Coat Polysaccharide Biosynthesis Protein SpsA, Chain A"/>
    <property type="match status" value="1"/>
</dbReference>
<keyword evidence="1" id="KW-0328">Glycosyltransferase</keyword>
<dbReference type="RefSeq" id="WP_072980247.1">
    <property type="nucleotide sequence ID" value="NZ_FQXT01000001.1"/>
</dbReference>
<evidence type="ECO:0000313" key="6">
    <source>
        <dbReference type="Proteomes" id="UP000184240"/>
    </source>
</evidence>
<evidence type="ECO:0000313" key="4">
    <source>
        <dbReference type="EMBL" id="RXG27154.1"/>
    </source>
</evidence>
<dbReference type="SUPFAM" id="SSF53448">
    <property type="entry name" value="Nucleotide-diphospho-sugar transferases"/>
    <property type="match status" value="1"/>
</dbReference>
<dbReference type="PANTHER" id="PTHR22916">
    <property type="entry name" value="GLYCOSYLTRANSFERASE"/>
    <property type="match status" value="1"/>
</dbReference>
<dbReference type="Proteomes" id="UP000184240">
    <property type="component" value="Unassembled WGS sequence"/>
</dbReference>
<accession>A0A1M5UDT8</accession>
<evidence type="ECO:0000256" key="1">
    <source>
        <dbReference type="ARBA" id="ARBA00022676"/>
    </source>
</evidence>
<name>A0A1M5UDT8_9FLAO</name>
<sequence>MKEPFLSIIIPVYNVEDYIEQCLASIYSQDINFLDLEIIIVDDGTQDKSIATVENFLNFPNIKLIAQKNSGLSVARNNGLELAKGKYVWFVDSDDWLIENSLNVLFESLKKFPEIDIFITPLKKVYPSKKISELDLFIDHNLIVKGKNYLFQRFPVGAAQRFIIKRDFLEKTKIKFYPQLLHEDALFGPQLIYNANLVLVFKNALYNYRIRESGSIMSSWRAKNSFDLIFIHKELVNFLNQSIENKIDRVKFLNLIHQVILMSFRFAGEKIDSAEFEEFYKNQRKYIKRQFLILLTKDTVAIFGFKRFLKYLLYYISPLTTFKISNKF</sequence>
<evidence type="ECO:0000256" key="2">
    <source>
        <dbReference type="ARBA" id="ARBA00022679"/>
    </source>
</evidence>
<dbReference type="EMBL" id="QOVN01000009">
    <property type="protein sequence ID" value="RXG27154.1"/>
    <property type="molecule type" value="Genomic_DNA"/>
</dbReference>
<organism evidence="5 6">
    <name type="scientific">Leeuwenhoekiella palythoae</name>
    <dbReference type="NCBI Taxonomy" id="573501"/>
    <lineage>
        <taxon>Bacteria</taxon>
        <taxon>Pseudomonadati</taxon>
        <taxon>Bacteroidota</taxon>
        <taxon>Flavobacteriia</taxon>
        <taxon>Flavobacteriales</taxon>
        <taxon>Flavobacteriaceae</taxon>
        <taxon>Leeuwenhoekiella</taxon>
    </lineage>
</organism>
<feature type="domain" description="Glycosyltransferase 2-like" evidence="3">
    <location>
        <begin position="7"/>
        <end position="170"/>
    </location>
</feature>
<evidence type="ECO:0000259" key="3">
    <source>
        <dbReference type="Pfam" id="PF00535"/>
    </source>
</evidence>
<gene>
    <name evidence="4" type="ORF">DSM01_3228</name>
    <name evidence="5" type="ORF">SAMN04487999_0634</name>
</gene>
<reference evidence="4 7" key="3">
    <citation type="submission" date="2018-07" db="EMBL/GenBank/DDBJ databases">
        <title>Leeuwenhoekiella genomics.</title>
        <authorList>
            <person name="Tahon G."/>
            <person name="Willems A."/>
        </authorList>
    </citation>
    <scope>NUCLEOTIDE SEQUENCE [LARGE SCALE GENOMIC DNA]</scope>
    <source>
        <strain evidence="4 7">LMG 24856</strain>
    </source>
</reference>
<dbReference type="STRING" id="573501.SAMN04487999_0634"/>
<dbReference type="AlphaFoldDB" id="A0A1M5UDT8"/>
<dbReference type="InterPro" id="IPR029044">
    <property type="entry name" value="Nucleotide-diphossugar_trans"/>
</dbReference>
<dbReference type="PANTHER" id="PTHR22916:SF51">
    <property type="entry name" value="GLYCOSYLTRANSFERASE EPSH-RELATED"/>
    <property type="match status" value="1"/>
</dbReference>
<proteinExistence type="predicted"/>
<dbReference type="GO" id="GO:0016758">
    <property type="term" value="F:hexosyltransferase activity"/>
    <property type="evidence" value="ECO:0007669"/>
    <property type="project" value="UniProtKB-ARBA"/>
</dbReference>
<reference evidence="6" key="2">
    <citation type="submission" date="2016-11" db="EMBL/GenBank/DDBJ databases">
        <authorList>
            <person name="Varghese N."/>
            <person name="Submissions S."/>
        </authorList>
    </citation>
    <scope>NUCLEOTIDE SEQUENCE [LARGE SCALE GENOMIC DNA]</scope>
    <source>
        <strain evidence="6">DSM 19859</strain>
    </source>
</reference>
<keyword evidence="7" id="KW-1185">Reference proteome</keyword>